<sequence length="83" mass="9066">MYRDVHIMLTTSQTVKSQSCAVSGRRKLPRTSFLGGSLLNILRRLTFADGASVFGVAGRTQRLCAARRGSTRPARHEAFVAVT</sequence>
<dbReference type="Proteomes" id="UP000324222">
    <property type="component" value="Unassembled WGS sequence"/>
</dbReference>
<gene>
    <name evidence="1" type="ORF">E2C01_054394</name>
</gene>
<proteinExistence type="predicted"/>
<name>A0A5B7GNJ9_PORTR</name>
<dbReference type="EMBL" id="VSRR010017420">
    <property type="protein sequence ID" value="MPC60352.1"/>
    <property type="molecule type" value="Genomic_DNA"/>
</dbReference>
<keyword evidence="2" id="KW-1185">Reference proteome</keyword>
<evidence type="ECO:0000313" key="2">
    <source>
        <dbReference type="Proteomes" id="UP000324222"/>
    </source>
</evidence>
<organism evidence="1 2">
    <name type="scientific">Portunus trituberculatus</name>
    <name type="common">Swimming crab</name>
    <name type="synonym">Neptunus trituberculatus</name>
    <dbReference type="NCBI Taxonomy" id="210409"/>
    <lineage>
        <taxon>Eukaryota</taxon>
        <taxon>Metazoa</taxon>
        <taxon>Ecdysozoa</taxon>
        <taxon>Arthropoda</taxon>
        <taxon>Crustacea</taxon>
        <taxon>Multicrustacea</taxon>
        <taxon>Malacostraca</taxon>
        <taxon>Eumalacostraca</taxon>
        <taxon>Eucarida</taxon>
        <taxon>Decapoda</taxon>
        <taxon>Pleocyemata</taxon>
        <taxon>Brachyura</taxon>
        <taxon>Eubrachyura</taxon>
        <taxon>Portunoidea</taxon>
        <taxon>Portunidae</taxon>
        <taxon>Portuninae</taxon>
        <taxon>Portunus</taxon>
    </lineage>
</organism>
<comment type="caution">
    <text evidence="1">The sequence shown here is derived from an EMBL/GenBank/DDBJ whole genome shotgun (WGS) entry which is preliminary data.</text>
</comment>
<reference evidence="1 2" key="1">
    <citation type="submission" date="2019-05" db="EMBL/GenBank/DDBJ databases">
        <title>Another draft genome of Portunus trituberculatus and its Hox gene families provides insights of decapod evolution.</title>
        <authorList>
            <person name="Jeong J.-H."/>
            <person name="Song I."/>
            <person name="Kim S."/>
            <person name="Choi T."/>
            <person name="Kim D."/>
            <person name="Ryu S."/>
            <person name="Kim W."/>
        </authorList>
    </citation>
    <scope>NUCLEOTIDE SEQUENCE [LARGE SCALE GENOMIC DNA]</scope>
    <source>
        <tissue evidence="1">Muscle</tissue>
    </source>
</reference>
<evidence type="ECO:0000313" key="1">
    <source>
        <dbReference type="EMBL" id="MPC60352.1"/>
    </source>
</evidence>
<accession>A0A5B7GNJ9</accession>
<dbReference type="AlphaFoldDB" id="A0A5B7GNJ9"/>
<protein>
    <submittedName>
        <fullName evidence="1">Uncharacterized protein</fullName>
    </submittedName>
</protein>